<dbReference type="EMBL" id="JAFIRN010000001">
    <property type="protein sequence ID" value="KAG5857416.1"/>
    <property type="molecule type" value="Genomic_DNA"/>
</dbReference>
<sequence length="318" mass="35493">MCAVNMAGRKCLAGPFDKIHIFGVFLAIFVINFVVSADQEVESKVLSVADTNWTLILEGEWMLLFYAPWCPACQQIKEEWDMFSRDSAPLDVSVGKVDVTQQPGLSGRFLVTTLPTIFHAKDGNFRRYLSSRTVEDFQSYITEKKWEVVEPVPGWKSPSSIVMTGMAGLFHLSVWIRQIHSYLTETQGLPAWTSYLIFAMATLLTGLILGLVLVLIADCLCPSRPRHKSGKKEEFLKDDLSEDEANASLIEEKRPFDSENENENEMEHMISGEESAGEEAVTTVGADDGNDSQQPEGATESEVRQRKPQGSKTAEEET</sequence>
<protein>
    <recommendedName>
        <fullName evidence="14">Thioredoxin domain-containing protein</fullName>
    </recommendedName>
</protein>
<keyword evidence="3" id="KW-0597">Phosphoprotein</keyword>
<comment type="subcellular location">
    <subcellularLocation>
        <location evidence="1">Endoplasmic reticulum membrane</location>
        <topology evidence="1">Single-pass type I membrane protein</topology>
    </subcellularLocation>
</comment>
<organism evidence="15 16">
    <name type="scientific">Anguilla anguilla</name>
    <name type="common">European freshwater eel</name>
    <name type="synonym">Muraena anguilla</name>
    <dbReference type="NCBI Taxonomy" id="7936"/>
    <lineage>
        <taxon>Eukaryota</taxon>
        <taxon>Metazoa</taxon>
        <taxon>Chordata</taxon>
        <taxon>Craniata</taxon>
        <taxon>Vertebrata</taxon>
        <taxon>Euteleostomi</taxon>
        <taxon>Actinopterygii</taxon>
        <taxon>Neopterygii</taxon>
        <taxon>Teleostei</taxon>
        <taxon>Anguilliformes</taxon>
        <taxon>Anguillidae</taxon>
        <taxon>Anguilla</taxon>
    </lineage>
</organism>
<keyword evidence="2" id="KW-0813">Transport</keyword>
<dbReference type="Pfam" id="PF00085">
    <property type="entry name" value="Thioredoxin"/>
    <property type="match status" value="1"/>
</dbReference>
<feature type="transmembrane region" description="Helical" evidence="13">
    <location>
        <begin position="19"/>
        <end position="37"/>
    </location>
</feature>
<feature type="transmembrane region" description="Helical" evidence="13">
    <location>
        <begin position="196"/>
        <end position="221"/>
    </location>
</feature>
<gene>
    <name evidence="15" type="ORF">ANANG_G00019230</name>
</gene>
<evidence type="ECO:0000256" key="10">
    <source>
        <dbReference type="ARBA" id="ARBA00023157"/>
    </source>
</evidence>
<dbReference type="InterPro" id="IPR036249">
    <property type="entry name" value="Thioredoxin-like_sf"/>
</dbReference>
<dbReference type="PROSITE" id="PS51352">
    <property type="entry name" value="THIOREDOXIN_2"/>
    <property type="match status" value="1"/>
</dbReference>
<dbReference type="PROSITE" id="PS00194">
    <property type="entry name" value="THIOREDOXIN_1"/>
    <property type="match status" value="1"/>
</dbReference>
<evidence type="ECO:0000256" key="3">
    <source>
        <dbReference type="ARBA" id="ARBA00022553"/>
    </source>
</evidence>
<keyword evidence="11" id="KW-0676">Redox-active center</keyword>
<comment type="caution">
    <text evidence="15">The sequence shown here is derived from an EMBL/GenBank/DDBJ whole genome shotgun (WGS) entry which is preliminary data.</text>
</comment>
<keyword evidence="5" id="KW-0732">Signal</keyword>
<dbReference type="InterPro" id="IPR052454">
    <property type="entry name" value="TMX_domain-containing"/>
</dbReference>
<proteinExistence type="predicted"/>
<dbReference type="GO" id="GO:0005789">
    <property type="term" value="C:endoplasmic reticulum membrane"/>
    <property type="evidence" value="ECO:0007669"/>
    <property type="project" value="UniProtKB-SubCell"/>
</dbReference>
<evidence type="ECO:0000256" key="13">
    <source>
        <dbReference type="SAM" id="Phobius"/>
    </source>
</evidence>
<dbReference type="GO" id="GO:0015036">
    <property type="term" value="F:disulfide oxidoreductase activity"/>
    <property type="evidence" value="ECO:0007669"/>
    <property type="project" value="TreeGrafter"/>
</dbReference>
<name>A0A9D3MYH8_ANGAN</name>
<evidence type="ECO:0000256" key="5">
    <source>
        <dbReference type="ARBA" id="ARBA00022729"/>
    </source>
</evidence>
<dbReference type="InterPro" id="IPR013766">
    <property type="entry name" value="Thioredoxin_domain"/>
</dbReference>
<dbReference type="Gene3D" id="3.40.30.10">
    <property type="entry name" value="Glutaredoxin"/>
    <property type="match status" value="1"/>
</dbReference>
<keyword evidence="16" id="KW-1185">Reference proteome</keyword>
<evidence type="ECO:0000256" key="6">
    <source>
        <dbReference type="ARBA" id="ARBA00022824"/>
    </source>
</evidence>
<evidence type="ECO:0000313" key="15">
    <source>
        <dbReference type="EMBL" id="KAG5857416.1"/>
    </source>
</evidence>
<feature type="region of interest" description="Disordered" evidence="12">
    <location>
        <begin position="246"/>
        <end position="318"/>
    </location>
</feature>
<dbReference type="PANTHER" id="PTHR46107:SF1">
    <property type="entry name" value="THIOREDOXIN-RELATED TRANSMEMBRANE PROTEIN 4"/>
    <property type="match status" value="1"/>
</dbReference>
<evidence type="ECO:0000256" key="4">
    <source>
        <dbReference type="ARBA" id="ARBA00022692"/>
    </source>
</evidence>
<evidence type="ECO:0000256" key="7">
    <source>
        <dbReference type="ARBA" id="ARBA00022982"/>
    </source>
</evidence>
<evidence type="ECO:0000313" key="16">
    <source>
        <dbReference type="Proteomes" id="UP001044222"/>
    </source>
</evidence>
<dbReference type="AlphaFoldDB" id="A0A9D3MYH8"/>
<feature type="domain" description="Thioredoxin" evidence="14">
    <location>
        <begin position="24"/>
        <end position="146"/>
    </location>
</feature>
<reference evidence="15" key="1">
    <citation type="submission" date="2021-01" db="EMBL/GenBank/DDBJ databases">
        <title>A chromosome-scale assembly of European eel, Anguilla anguilla.</title>
        <authorList>
            <person name="Henkel C."/>
            <person name="Jong-Raadsen S.A."/>
            <person name="Dufour S."/>
            <person name="Weltzien F.-A."/>
            <person name="Palstra A.P."/>
            <person name="Pelster B."/>
            <person name="Spaink H.P."/>
            <person name="Van Den Thillart G.E."/>
            <person name="Jansen H."/>
            <person name="Zahm M."/>
            <person name="Klopp C."/>
            <person name="Cedric C."/>
            <person name="Louis A."/>
            <person name="Berthelot C."/>
            <person name="Parey E."/>
            <person name="Roest Crollius H."/>
            <person name="Montfort J."/>
            <person name="Robinson-Rechavi M."/>
            <person name="Bucao C."/>
            <person name="Bouchez O."/>
            <person name="Gislard M."/>
            <person name="Lluch J."/>
            <person name="Milhes M."/>
            <person name="Lampietro C."/>
            <person name="Lopez Roques C."/>
            <person name="Donnadieu C."/>
            <person name="Braasch I."/>
            <person name="Desvignes T."/>
            <person name="Postlethwait J."/>
            <person name="Bobe J."/>
            <person name="Guiguen Y."/>
            <person name="Dirks R."/>
        </authorList>
    </citation>
    <scope>NUCLEOTIDE SEQUENCE</scope>
    <source>
        <strain evidence="15">Tag_6206</strain>
        <tissue evidence="15">Liver</tissue>
    </source>
</reference>
<keyword evidence="8 13" id="KW-1133">Transmembrane helix</keyword>
<evidence type="ECO:0000256" key="9">
    <source>
        <dbReference type="ARBA" id="ARBA00023136"/>
    </source>
</evidence>
<evidence type="ECO:0000256" key="12">
    <source>
        <dbReference type="SAM" id="MobiDB-lite"/>
    </source>
</evidence>
<keyword evidence="4 13" id="KW-0812">Transmembrane</keyword>
<evidence type="ECO:0000256" key="11">
    <source>
        <dbReference type="ARBA" id="ARBA00023284"/>
    </source>
</evidence>
<dbReference type="Proteomes" id="UP001044222">
    <property type="component" value="Unassembled WGS sequence"/>
</dbReference>
<accession>A0A9D3MYH8</accession>
<keyword evidence="10" id="KW-1015">Disulfide bond</keyword>
<evidence type="ECO:0000256" key="2">
    <source>
        <dbReference type="ARBA" id="ARBA00022448"/>
    </source>
</evidence>
<evidence type="ECO:0000259" key="14">
    <source>
        <dbReference type="PROSITE" id="PS51352"/>
    </source>
</evidence>
<dbReference type="SUPFAM" id="SSF52833">
    <property type="entry name" value="Thioredoxin-like"/>
    <property type="match status" value="1"/>
</dbReference>
<dbReference type="InterPro" id="IPR017937">
    <property type="entry name" value="Thioredoxin_CS"/>
</dbReference>
<dbReference type="PANTHER" id="PTHR46107">
    <property type="entry name" value="DUMPY: SHORTER THAN WILD-TYPE"/>
    <property type="match status" value="1"/>
</dbReference>
<keyword evidence="7" id="KW-0249">Electron transport</keyword>
<keyword evidence="6" id="KW-0256">Endoplasmic reticulum</keyword>
<keyword evidence="9 13" id="KW-0472">Membrane</keyword>
<evidence type="ECO:0000256" key="1">
    <source>
        <dbReference type="ARBA" id="ARBA00004115"/>
    </source>
</evidence>
<evidence type="ECO:0000256" key="8">
    <source>
        <dbReference type="ARBA" id="ARBA00022989"/>
    </source>
</evidence>